<proteinExistence type="predicted"/>
<accession>A0A397UZV7</accession>
<gene>
    <name evidence="1" type="ORF">C2G38_2039796</name>
</gene>
<evidence type="ECO:0000313" key="2">
    <source>
        <dbReference type="Proteomes" id="UP000266673"/>
    </source>
</evidence>
<comment type="caution">
    <text evidence="1">The sequence shown here is derived from an EMBL/GenBank/DDBJ whole genome shotgun (WGS) entry which is preliminary data.</text>
</comment>
<dbReference type="EMBL" id="QKWP01000785">
    <property type="protein sequence ID" value="RIB14918.1"/>
    <property type="molecule type" value="Genomic_DNA"/>
</dbReference>
<reference evidence="1 2" key="1">
    <citation type="submission" date="2018-06" db="EMBL/GenBank/DDBJ databases">
        <title>Comparative genomics reveals the genomic features of Rhizophagus irregularis, R. cerebriforme, R. diaphanum and Gigaspora rosea, and their symbiotic lifestyle signature.</title>
        <authorList>
            <person name="Morin E."/>
            <person name="San Clemente H."/>
            <person name="Chen E.C.H."/>
            <person name="De La Providencia I."/>
            <person name="Hainaut M."/>
            <person name="Kuo A."/>
            <person name="Kohler A."/>
            <person name="Murat C."/>
            <person name="Tang N."/>
            <person name="Roy S."/>
            <person name="Loubradou J."/>
            <person name="Henrissat B."/>
            <person name="Grigoriev I.V."/>
            <person name="Corradi N."/>
            <person name="Roux C."/>
            <person name="Martin F.M."/>
        </authorList>
    </citation>
    <scope>NUCLEOTIDE SEQUENCE [LARGE SCALE GENOMIC DNA]</scope>
    <source>
        <strain evidence="1 2">DAOM 194757</strain>
    </source>
</reference>
<name>A0A397UZV7_9GLOM</name>
<dbReference type="Proteomes" id="UP000266673">
    <property type="component" value="Unassembled WGS sequence"/>
</dbReference>
<dbReference type="STRING" id="44941.A0A397UZV7"/>
<evidence type="ECO:0000313" key="1">
    <source>
        <dbReference type="EMBL" id="RIB14918.1"/>
    </source>
</evidence>
<dbReference type="AlphaFoldDB" id="A0A397UZV7"/>
<sequence length="112" mass="12750">MTFLNGWALKENQKLTQHEPTKKITEEINSLLETMFHTSTANPQQKMSAQQMQEELFLCAAHGEIEADNIPKIITIANWISELSKKWKTAMAMRFIEEAESSKASNMSGFSK</sequence>
<protein>
    <submittedName>
        <fullName evidence="1">Uncharacterized protein</fullName>
    </submittedName>
</protein>
<organism evidence="1 2">
    <name type="scientific">Gigaspora rosea</name>
    <dbReference type="NCBI Taxonomy" id="44941"/>
    <lineage>
        <taxon>Eukaryota</taxon>
        <taxon>Fungi</taxon>
        <taxon>Fungi incertae sedis</taxon>
        <taxon>Mucoromycota</taxon>
        <taxon>Glomeromycotina</taxon>
        <taxon>Glomeromycetes</taxon>
        <taxon>Diversisporales</taxon>
        <taxon>Gigasporaceae</taxon>
        <taxon>Gigaspora</taxon>
    </lineage>
</organism>
<keyword evidence="2" id="KW-1185">Reference proteome</keyword>
<dbReference type="OrthoDB" id="2429411at2759"/>